<dbReference type="InterPro" id="IPR029052">
    <property type="entry name" value="Metallo-depent_PP-like"/>
</dbReference>
<evidence type="ECO:0000313" key="1">
    <source>
        <dbReference type="EMBL" id="OHV15842.1"/>
    </source>
</evidence>
<dbReference type="Proteomes" id="UP000180215">
    <property type="component" value="Unassembled WGS sequence"/>
</dbReference>
<protein>
    <recommendedName>
        <fullName evidence="3">Metallophosphoesterase</fullName>
    </recommendedName>
</protein>
<reference evidence="1 2" key="1">
    <citation type="submission" date="2016-10" db="EMBL/GenBank/DDBJ databases">
        <title>Draft genome sequence of Methylobacterium extorquens CP3, a seed endophyte of Crotalaria pumila with plant growth-promoting and metal tolerance properties.</title>
        <authorList>
            <person name="Sanchez-Lopez A.S."/>
            <person name="Van Hamme J.D."/>
            <person name="Thijs S."/>
            <person name="Mcammond B.M."/>
            <person name="Stevens V."/>
            <person name="Gonzalez-Chavez M.D.C."/>
            <person name="Vangronsveld J."/>
        </authorList>
    </citation>
    <scope>NUCLEOTIDE SEQUENCE [LARGE SCALE GENOMIC DNA]</scope>
    <source>
        <strain evidence="1 2">CP3</strain>
    </source>
</reference>
<gene>
    <name evidence="1" type="ORF">BK022_16205</name>
</gene>
<evidence type="ECO:0000313" key="2">
    <source>
        <dbReference type="Proteomes" id="UP000180215"/>
    </source>
</evidence>
<dbReference type="AlphaFoldDB" id="A0A1S1P5G8"/>
<dbReference type="SUPFAM" id="SSF56300">
    <property type="entry name" value="Metallo-dependent phosphatases"/>
    <property type="match status" value="1"/>
</dbReference>
<organism evidence="1 2">
    <name type="scientific">Methylorubrum extorquens</name>
    <name type="common">Methylobacterium dichloromethanicum</name>
    <name type="synonym">Methylobacterium extorquens</name>
    <dbReference type="NCBI Taxonomy" id="408"/>
    <lineage>
        <taxon>Bacteria</taxon>
        <taxon>Pseudomonadati</taxon>
        <taxon>Pseudomonadota</taxon>
        <taxon>Alphaproteobacteria</taxon>
        <taxon>Hyphomicrobiales</taxon>
        <taxon>Methylobacteriaceae</taxon>
        <taxon>Methylorubrum</taxon>
    </lineage>
</organism>
<comment type="caution">
    <text evidence="1">The sequence shown here is derived from an EMBL/GenBank/DDBJ whole genome shotgun (WGS) entry which is preliminary data.</text>
</comment>
<dbReference type="Gene3D" id="3.60.21.10">
    <property type="match status" value="1"/>
</dbReference>
<accession>A0A1S1P5G8</accession>
<evidence type="ECO:0008006" key="3">
    <source>
        <dbReference type="Google" id="ProtNLM"/>
    </source>
</evidence>
<sequence>MPAFFTADLHLGHAHVLDYCRRPFRSIEEHDRGLVDRWNNRVGPDDDVYVLGDFALGLSARELRRVFSELRGRKHLVAGNHDCQKTVSLPWASAPRDILRVTIERTQLFLSHYPARSWPGMWGGTLHLFGHTHGSILDTRHSCDVGVDRWQLRPVTLREIREHLSANGGPLEEELARADERQLRRLAA</sequence>
<proteinExistence type="predicted"/>
<name>A0A1S1P5G8_METEX</name>
<dbReference type="EMBL" id="MNAO01000204">
    <property type="protein sequence ID" value="OHV15842.1"/>
    <property type="molecule type" value="Genomic_DNA"/>
</dbReference>